<feature type="region of interest" description="Disordered" evidence="2">
    <location>
        <begin position="38"/>
        <end position="61"/>
    </location>
</feature>
<dbReference type="GO" id="GO:0005634">
    <property type="term" value="C:nucleus"/>
    <property type="evidence" value="ECO:0007669"/>
    <property type="project" value="TreeGrafter"/>
</dbReference>
<gene>
    <name evidence="4" type="ORF">QYT958_LOCUS40937</name>
</gene>
<dbReference type="InterPro" id="IPR000380">
    <property type="entry name" value="Topo_IA"/>
</dbReference>
<sequence length="77" mass="8904">SYPRTETNIFPTEINLQPLVQNQANDPRWGAFAQRVLNEGPRPRNGKNTDKAHPPIHPTRYPDGQLTVRFFFRLSCD</sequence>
<evidence type="ECO:0000313" key="4">
    <source>
        <dbReference type="EMBL" id="CAF5034857.1"/>
    </source>
</evidence>
<dbReference type="PANTHER" id="PTHR11390:SF21">
    <property type="entry name" value="DNA TOPOISOMERASE 3-ALPHA"/>
    <property type="match status" value="1"/>
</dbReference>
<comment type="caution">
    <text evidence="4">The sequence shown here is derived from an EMBL/GenBank/DDBJ whole genome shotgun (WGS) entry which is preliminary data.</text>
</comment>
<dbReference type="InterPro" id="IPR013497">
    <property type="entry name" value="Topo_IA_cen"/>
</dbReference>
<feature type="domain" description="Topo IA-type catalytic" evidence="3">
    <location>
        <begin position="1"/>
        <end position="77"/>
    </location>
</feature>
<accession>A0A822C944</accession>
<dbReference type="PANTHER" id="PTHR11390">
    <property type="entry name" value="PROKARYOTIC DNA TOPOISOMERASE"/>
    <property type="match status" value="1"/>
</dbReference>
<dbReference type="GO" id="GO:0006281">
    <property type="term" value="P:DNA repair"/>
    <property type="evidence" value="ECO:0007669"/>
    <property type="project" value="TreeGrafter"/>
</dbReference>
<dbReference type="GO" id="GO:0003917">
    <property type="term" value="F:DNA topoisomerase type I (single strand cut, ATP-independent) activity"/>
    <property type="evidence" value="ECO:0007669"/>
    <property type="project" value="UniProtKB-EC"/>
</dbReference>
<dbReference type="EC" id="5.6.2.1" evidence="1"/>
<protein>
    <recommendedName>
        <fullName evidence="1">DNA topoisomerase</fullName>
        <ecNumber evidence="1">5.6.2.1</ecNumber>
    </recommendedName>
</protein>
<evidence type="ECO:0000256" key="1">
    <source>
        <dbReference type="RuleBase" id="RU362092"/>
    </source>
</evidence>
<dbReference type="PROSITE" id="PS52039">
    <property type="entry name" value="TOPO_IA_2"/>
    <property type="match status" value="1"/>
</dbReference>
<name>A0A822C944_9BILA</name>
<proteinExistence type="inferred from homology"/>
<comment type="function">
    <text evidence="1">Introduces a single-strand break via transesterification at a target site in duplex DNA. Releases the supercoiling and torsional tension of DNA introduced during the DNA replication and transcription by transiently cleaving and rejoining one strand of the DNA duplex. The scissile phosphodiester is attacked by the catalytic tyrosine of the enzyme, resulting in the formation of a DNA-(5'-phosphotyrosyl)-enzyme intermediate and the expulsion of a 3'-OH DNA strand.</text>
</comment>
<dbReference type="GO" id="GO:0031422">
    <property type="term" value="C:RecQ family helicase-topoisomerase III complex"/>
    <property type="evidence" value="ECO:0007669"/>
    <property type="project" value="TreeGrafter"/>
</dbReference>
<dbReference type="GO" id="GO:0006265">
    <property type="term" value="P:DNA topological change"/>
    <property type="evidence" value="ECO:0007669"/>
    <property type="project" value="InterPro"/>
</dbReference>
<evidence type="ECO:0000256" key="2">
    <source>
        <dbReference type="SAM" id="MobiDB-lite"/>
    </source>
</evidence>
<organism evidence="4 5">
    <name type="scientific">Rotaria socialis</name>
    <dbReference type="NCBI Taxonomy" id="392032"/>
    <lineage>
        <taxon>Eukaryota</taxon>
        <taxon>Metazoa</taxon>
        <taxon>Spiralia</taxon>
        <taxon>Gnathifera</taxon>
        <taxon>Rotifera</taxon>
        <taxon>Eurotatoria</taxon>
        <taxon>Bdelloidea</taxon>
        <taxon>Philodinida</taxon>
        <taxon>Philodinidae</taxon>
        <taxon>Rotaria</taxon>
    </lineage>
</organism>
<dbReference type="InterPro" id="IPR013826">
    <property type="entry name" value="Topo_IA_cen_sub3"/>
</dbReference>
<keyword evidence="1" id="KW-0238">DNA-binding</keyword>
<dbReference type="AlphaFoldDB" id="A0A822C944"/>
<reference evidence="4" key="1">
    <citation type="submission" date="2021-02" db="EMBL/GenBank/DDBJ databases">
        <authorList>
            <person name="Nowell W R."/>
        </authorList>
    </citation>
    <scope>NUCLEOTIDE SEQUENCE</scope>
</reference>
<dbReference type="SUPFAM" id="SSF56712">
    <property type="entry name" value="Prokaryotic type I DNA topoisomerase"/>
    <property type="match status" value="1"/>
</dbReference>
<dbReference type="GO" id="GO:0006310">
    <property type="term" value="P:DNA recombination"/>
    <property type="evidence" value="ECO:0007669"/>
    <property type="project" value="TreeGrafter"/>
</dbReference>
<keyword evidence="1" id="KW-0799">Topoisomerase</keyword>
<dbReference type="EMBL" id="CAJOBR010044557">
    <property type="protein sequence ID" value="CAF5034857.1"/>
    <property type="molecule type" value="Genomic_DNA"/>
</dbReference>
<comment type="similarity">
    <text evidence="1">Belongs to the type IA topoisomerase family.</text>
</comment>
<dbReference type="InterPro" id="IPR023405">
    <property type="entry name" value="Topo_IA_core_domain"/>
</dbReference>
<dbReference type="Proteomes" id="UP000663848">
    <property type="component" value="Unassembled WGS sequence"/>
</dbReference>
<dbReference type="Gene3D" id="1.10.290.10">
    <property type="entry name" value="Topoisomerase I, domain 4"/>
    <property type="match status" value="1"/>
</dbReference>
<comment type="catalytic activity">
    <reaction evidence="1">
        <text>ATP-independent breakage of single-stranded DNA, followed by passage and rejoining.</text>
        <dbReference type="EC" id="5.6.2.1"/>
    </reaction>
</comment>
<evidence type="ECO:0000259" key="3">
    <source>
        <dbReference type="PROSITE" id="PS52039"/>
    </source>
</evidence>
<keyword evidence="1" id="KW-0413">Isomerase</keyword>
<evidence type="ECO:0000313" key="5">
    <source>
        <dbReference type="Proteomes" id="UP000663848"/>
    </source>
</evidence>
<dbReference type="GO" id="GO:0003677">
    <property type="term" value="F:DNA binding"/>
    <property type="evidence" value="ECO:0007669"/>
    <property type="project" value="UniProtKB-KW"/>
</dbReference>
<dbReference type="Pfam" id="PF01131">
    <property type="entry name" value="Topoisom_bac"/>
    <property type="match status" value="1"/>
</dbReference>
<feature type="non-terminal residue" evidence="4">
    <location>
        <position position="1"/>
    </location>
</feature>